<evidence type="ECO:0000256" key="7">
    <source>
        <dbReference type="SAM" id="Coils"/>
    </source>
</evidence>
<evidence type="ECO:0000256" key="8">
    <source>
        <dbReference type="SAM" id="MobiDB-lite"/>
    </source>
</evidence>
<evidence type="ECO:0000313" key="11">
    <source>
        <dbReference type="Proteomes" id="UP001293593"/>
    </source>
</evidence>
<evidence type="ECO:0000256" key="6">
    <source>
        <dbReference type="RuleBase" id="RU367028"/>
    </source>
</evidence>
<comment type="caution">
    <text evidence="10">The sequence shown here is derived from an EMBL/GenBank/DDBJ whole genome shotgun (WGS) entry which is preliminary data.</text>
</comment>
<feature type="compositionally biased region" description="Low complexity" evidence="8">
    <location>
        <begin position="9"/>
        <end position="22"/>
    </location>
</feature>
<dbReference type="AlphaFoldDB" id="A0AAE1JXV1"/>
<evidence type="ECO:0000256" key="5">
    <source>
        <dbReference type="ARBA" id="ARBA00023242"/>
    </source>
</evidence>
<feature type="region of interest" description="Disordered" evidence="8">
    <location>
        <begin position="1"/>
        <end position="22"/>
    </location>
</feature>
<feature type="region of interest" description="Disordered" evidence="8">
    <location>
        <begin position="40"/>
        <end position="59"/>
    </location>
</feature>
<keyword evidence="7" id="KW-0175">Coiled coil</keyword>
<keyword evidence="4 6" id="KW-0804">Transcription</keyword>
<feature type="coiled-coil region" evidence="7">
    <location>
        <begin position="148"/>
        <end position="186"/>
    </location>
</feature>
<keyword evidence="3 6" id="KW-0805">Transcription regulation</keyword>
<proteinExistence type="predicted"/>
<evidence type="ECO:0000259" key="9">
    <source>
        <dbReference type="PROSITE" id="PS51754"/>
    </source>
</evidence>
<name>A0AAE1JXV1_9FABA</name>
<dbReference type="PANTHER" id="PTHR33057:SF82">
    <property type="entry name" value="TRANSCRIPTION REPRESSOR OFP5"/>
    <property type="match status" value="1"/>
</dbReference>
<evidence type="ECO:0000256" key="3">
    <source>
        <dbReference type="ARBA" id="ARBA00023015"/>
    </source>
</evidence>
<dbReference type="NCBIfam" id="TIGR01568">
    <property type="entry name" value="A_thal_3678"/>
    <property type="match status" value="1"/>
</dbReference>
<feature type="compositionally biased region" description="Polar residues" evidence="8">
    <location>
        <begin position="49"/>
        <end position="59"/>
    </location>
</feature>
<protein>
    <recommendedName>
        <fullName evidence="6">Transcription repressor</fullName>
    </recommendedName>
    <alternativeName>
        <fullName evidence="6">Ovate family protein</fullName>
    </alternativeName>
</protein>
<evidence type="ECO:0000256" key="4">
    <source>
        <dbReference type="ARBA" id="ARBA00023163"/>
    </source>
</evidence>
<dbReference type="InterPro" id="IPR006458">
    <property type="entry name" value="Ovate_C"/>
</dbReference>
<dbReference type="EMBL" id="JAWXYG010000011">
    <property type="protein sequence ID" value="KAK4259535.1"/>
    <property type="molecule type" value="Genomic_DNA"/>
</dbReference>
<keyword evidence="2 6" id="KW-0678">Repressor</keyword>
<evidence type="ECO:0000256" key="2">
    <source>
        <dbReference type="ARBA" id="ARBA00022491"/>
    </source>
</evidence>
<dbReference type="PANTHER" id="PTHR33057">
    <property type="entry name" value="TRANSCRIPTION REPRESSOR OFP7-RELATED"/>
    <property type="match status" value="1"/>
</dbReference>
<feature type="compositionally biased region" description="Basic and acidic residues" evidence="8">
    <location>
        <begin position="244"/>
        <end position="253"/>
    </location>
</feature>
<dbReference type="Proteomes" id="UP001293593">
    <property type="component" value="Unassembled WGS sequence"/>
</dbReference>
<feature type="region of interest" description="Disordered" evidence="8">
    <location>
        <begin position="85"/>
        <end position="143"/>
    </location>
</feature>
<dbReference type="InterPro" id="IPR038933">
    <property type="entry name" value="Ovate"/>
</dbReference>
<comment type="subcellular location">
    <subcellularLocation>
        <location evidence="1 6">Nucleus</location>
    </subcellularLocation>
</comment>
<organism evidence="10 11">
    <name type="scientific">Acacia crassicarpa</name>
    <name type="common">northern wattle</name>
    <dbReference type="NCBI Taxonomy" id="499986"/>
    <lineage>
        <taxon>Eukaryota</taxon>
        <taxon>Viridiplantae</taxon>
        <taxon>Streptophyta</taxon>
        <taxon>Embryophyta</taxon>
        <taxon>Tracheophyta</taxon>
        <taxon>Spermatophyta</taxon>
        <taxon>Magnoliopsida</taxon>
        <taxon>eudicotyledons</taxon>
        <taxon>Gunneridae</taxon>
        <taxon>Pentapetalae</taxon>
        <taxon>rosids</taxon>
        <taxon>fabids</taxon>
        <taxon>Fabales</taxon>
        <taxon>Fabaceae</taxon>
        <taxon>Caesalpinioideae</taxon>
        <taxon>mimosoid clade</taxon>
        <taxon>Acacieae</taxon>
        <taxon>Acacia</taxon>
    </lineage>
</organism>
<feature type="domain" description="OVATE" evidence="9">
    <location>
        <begin position="319"/>
        <end position="378"/>
    </location>
</feature>
<dbReference type="Pfam" id="PF04844">
    <property type="entry name" value="Ovate"/>
    <property type="match status" value="1"/>
</dbReference>
<dbReference type="PROSITE" id="PS51754">
    <property type="entry name" value="OVATE"/>
    <property type="match status" value="1"/>
</dbReference>
<feature type="compositionally biased region" description="Basic and acidic residues" evidence="8">
    <location>
        <begin position="111"/>
        <end position="133"/>
    </location>
</feature>
<keyword evidence="11" id="KW-1185">Reference proteome</keyword>
<dbReference type="GO" id="GO:0045892">
    <property type="term" value="P:negative regulation of DNA-templated transcription"/>
    <property type="evidence" value="ECO:0007669"/>
    <property type="project" value="UniProtKB-UniRule"/>
</dbReference>
<keyword evidence="5 6" id="KW-0539">Nucleus</keyword>
<comment type="function">
    <text evidence="6">Transcriptional repressor that regulates multiple aspects of plant growth and development.</text>
</comment>
<gene>
    <name evidence="10" type="ORF">QN277_005858</name>
</gene>
<dbReference type="GO" id="GO:0005634">
    <property type="term" value="C:nucleus"/>
    <property type="evidence" value="ECO:0007669"/>
    <property type="project" value="UniProtKB-SubCell"/>
</dbReference>
<reference evidence="10" key="1">
    <citation type="submission" date="2023-10" db="EMBL/GenBank/DDBJ databases">
        <title>Chromosome-level genome of the transformable northern wattle, Acacia crassicarpa.</title>
        <authorList>
            <person name="Massaro I."/>
            <person name="Sinha N.R."/>
            <person name="Poethig S."/>
            <person name="Leichty A.R."/>
        </authorList>
    </citation>
    <scope>NUCLEOTIDE SEQUENCE</scope>
    <source>
        <strain evidence="10">Acra3RX</strain>
        <tissue evidence="10">Leaf</tissue>
    </source>
</reference>
<evidence type="ECO:0000256" key="1">
    <source>
        <dbReference type="ARBA" id="ARBA00004123"/>
    </source>
</evidence>
<feature type="compositionally biased region" description="Polar residues" evidence="8">
    <location>
        <begin position="134"/>
        <end position="143"/>
    </location>
</feature>
<feature type="region of interest" description="Disordered" evidence="8">
    <location>
        <begin position="244"/>
        <end position="271"/>
    </location>
</feature>
<accession>A0AAE1JXV1</accession>
<sequence>MKWGRRKSSTVSSSSKPSFMSRVSPLSWLAKFKKMRISTEPVPGKLKQTPLQNSPSVTSMQYSWGNGGRFYGGDDDAFWRLSFGEESQEDKKSKNTLKPVMHNSDIGGRWNPEKQEKTREGTSTFKEDRRKLPNDTNISSEINELNREKEFENLRRRFERKAQRVLQEQVLKLERKKEEASALLVEKETPELGSPGTILTPRRQSFAHLEDLKKSSHARMKDHAFNTQRFRKHERQNLHQTEELKAKTEKKSQELQVSREIQRRKSKQSSKVKVFSPRSSNVEICKVKAIEDMRKAKLKMKKAKEKIRKGTQGLDSFAVVKFSLDPQQDFRDSMVEMIREKQISQPEEMEELLACYLTLNSDEYHDLIIKVFRQVKSIPSFKSSA</sequence>
<evidence type="ECO:0000313" key="10">
    <source>
        <dbReference type="EMBL" id="KAK4259535.1"/>
    </source>
</evidence>